<dbReference type="InterPro" id="IPR036436">
    <property type="entry name" value="Disintegrin_dom_sf"/>
</dbReference>
<dbReference type="InterPro" id="IPR041426">
    <property type="entry name" value="Mos1_HTH"/>
</dbReference>
<organism evidence="6 7">
    <name type="scientific">Heligmosomoides polygyrus</name>
    <name type="common">Parasitic roundworm</name>
    <dbReference type="NCBI Taxonomy" id="6339"/>
    <lineage>
        <taxon>Eukaryota</taxon>
        <taxon>Metazoa</taxon>
        <taxon>Ecdysozoa</taxon>
        <taxon>Nematoda</taxon>
        <taxon>Chromadorea</taxon>
        <taxon>Rhabditida</taxon>
        <taxon>Rhabditina</taxon>
        <taxon>Rhabditomorpha</taxon>
        <taxon>Strongyloidea</taxon>
        <taxon>Heligmosomidae</taxon>
        <taxon>Heligmosomoides</taxon>
    </lineage>
</organism>
<evidence type="ECO:0000259" key="3">
    <source>
        <dbReference type="PROSITE" id="PS50214"/>
    </source>
</evidence>
<dbReference type="SMART" id="SM00050">
    <property type="entry name" value="DISIN"/>
    <property type="match status" value="1"/>
</dbReference>
<gene>
    <name evidence="5" type="ORF">HPBE_LOCUS5926</name>
</gene>
<dbReference type="SUPFAM" id="SSF55486">
    <property type="entry name" value="Metalloproteases ('zincins'), catalytic domain"/>
    <property type="match status" value="1"/>
</dbReference>
<dbReference type="InterPro" id="IPR001590">
    <property type="entry name" value="Peptidase_M12B"/>
</dbReference>
<dbReference type="Pfam" id="PF17906">
    <property type="entry name" value="HTH_48"/>
    <property type="match status" value="1"/>
</dbReference>
<accession>A0A3P7Y0T6</accession>
<keyword evidence="6" id="KW-1185">Reference proteome</keyword>
<dbReference type="InterPro" id="IPR024079">
    <property type="entry name" value="MetalloPept_cat_dom_sf"/>
</dbReference>
<feature type="domain" description="Disintegrin" evidence="3">
    <location>
        <begin position="67"/>
        <end position="215"/>
    </location>
</feature>
<dbReference type="Pfam" id="PF08516">
    <property type="entry name" value="ADAM_CR"/>
    <property type="match status" value="1"/>
</dbReference>
<dbReference type="PANTHER" id="PTHR11905:SF248">
    <property type="entry name" value="DISINTEGRIN AND METALLOPROTEINASE DOMAIN-CONTAINING PROTEIN UNC-71"/>
    <property type="match status" value="1"/>
</dbReference>
<feature type="disulfide bond" evidence="1">
    <location>
        <begin position="187"/>
        <end position="207"/>
    </location>
</feature>
<dbReference type="InterPro" id="IPR001762">
    <property type="entry name" value="Disintegrin_dom"/>
</dbReference>
<dbReference type="AlphaFoldDB" id="A0A183FGV0"/>
<dbReference type="PROSITE" id="PS50214">
    <property type="entry name" value="DISINTEGRIN_2"/>
    <property type="match status" value="1"/>
</dbReference>
<dbReference type="PROSITE" id="PS50215">
    <property type="entry name" value="ADAM_MEPRO"/>
    <property type="match status" value="1"/>
</dbReference>
<dbReference type="SUPFAM" id="SSF57552">
    <property type="entry name" value="Blood coagulation inhibitor (disintegrin)"/>
    <property type="match status" value="2"/>
</dbReference>
<dbReference type="Pfam" id="PF01421">
    <property type="entry name" value="Reprolysin"/>
    <property type="match status" value="1"/>
</dbReference>
<dbReference type="PANTHER" id="PTHR11905">
    <property type="entry name" value="ADAM A DISINTEGRIN AND METALLOPROTEASE DOMAIN"/>
    <property type="match status" value="1"/>
</dbReference>
<dbReference type="InterPro" id="IPR006586">
    <property type="entry name" value="ADAM_Cys-rich"/>
</dbReference>
<evidence type="ECO:0000259" key="4">
    <source>
        <dbReference type="PROSITE" id="PS50215"/>
    </source>
</evidence>
<evidence type="ECO:0000313" key="5">
    <source>
        <dbReference type="EMBL" id="VDO66267.1"/>
    </source>
</evidence>
<evidence type="ECO:0000313" key="6">
    <source>
        <dbReference type="Proteomes" id="UP000050761"/>
    </source>
</evidence>
<proteinExistence type="predicted"/>
<dbReference type="EMBL" id="UZAH01025564">
    <property type="protein sequence ID" value="VDO66267.1"/>
    <property type="molecule type" value="Genomic_DNA"/>
</dbReference>
<keyword evidence="1" id="KW-1015">Disulfide bond</keyword>
<sequence length="355" mass="39370">MVAQSLGHLFGLEHDTPSCQCDSESSNQRCIMNDRPGSPGAPFTWQFSKCSIARMHGVWQSGHPSQLRECGNGVVDGSEECDCGSRETCTDPCCDPLTCTLRAHAQCAAHHQCCHRCEVCLLYDFKQGRTAAESHRTLSGVLGNEVPSVRQCQQWFQLFETVMRALKTKNISGVQKLWKLRKAGEVCRNARSACDVAEMCDGKSGDCPPDGHLVDGTACGRDGQCWRGNCSDPHQQCQAIWGEGARVADQECFKQNTRGYEYANCGAIDSTGTYRSCQADHTRCGTLHCQDGASTPSQSALRSFTFQFQQDEKQVGSIKRRERWSGARRVKLWHWQGLRGRFLCGDVICRFPGPI</sequence>
<feature type="domain" description="Peptidase M12B" evidence="4">
    <location>
        <begin position="1"/>
        <end position="71"/>
    </location>
</feature>
<evidence type="ECO:0000313" key="7">
    <source>
        <dbReference type="WBParaSite" id="HPBE_0000592501-mRNA-1"/>
    </source>
</evidence>
<dbReference type="SMART" id="SM00608">
    <property type="entry name" value="ACR"/>
    <property type="match status" value="1"/>
</dbReference>
<dbReference type="GO" id="GO:0004222">
    <property type="term" value="F:metalloendopeptidase activity"/>
    <property type="evidence" value="ECO:0007669"/>
    <property type="project" value="InterPro"/>
</dbReference>
<dbReference type="Proteomes" id="UP000050761">
    <property type="component" value="Unassembled WGS sequence"/>
</dbReference>
<name>A0A183FGV0_HELPZ</name>
<dbReference type="OrthoDB" id="5951731at2759"/>
<reference evidence="5 6" key="1">
    <citation type="submission" date="2018-11" db="EMBL/GenBank/DDBJ databases">
        <authorList>
            <consortium name="Pathogen Informatics"/>
        </authorList>
    </citation>
    <scope>NUCLEOTIDE SEQUENCE [LARGE SCALE GENOMIC DNA]</scope>
</reference>
<dbReference type="Gene3D" id="4.10.70.10">
    <property type="entry name" value="Disintegrin domain"/>
    <property type="match status" value="2"/>
</dbReference>
<comment type="caution">
    <text evidence="2">Lacks conserved residue(s) required for the propagation of feature annotation.</text>
</comment>
<evidence type="ECO:0000256" key="2">
    <source>
        <dbReference type="PROSITE-ProRule" id="PRU00276"/>
    </source>
</evidence>
<reference evidence="7" key="2">
    <citation type="submission" date="2019-09" db="UniProtKB">
        <authorList>
            <consortium name="WormBaseParasite"/>
        </authorList>
    </citation>
    <scope>IDENTIFICATION</scope>
</reference>
<dbReference type="WBParaSite" id="HPBE_0000592501-mRNA-1">
    <property type="protein sequence ID" value="HPBE_0000592501-mRNA-1"/>
    <property type="gene ID" value="HPBE_0000592501"/>
</dbReference>
<dbReference type="Gene3D" id="3.40.390.10">
    <property type="entry name" value="Collagenase (Catalytic Domain)"/>
    <property type="match status" value="1"/>
</dbReference>
<evidence type="ECO:0000256" key="1">
    <source>
        <dbReference type="PROSITE-ProRule" id="PRU00068"/>
    </source>
</evidence>
<accession>A0A183FGV0</accession>
<protein>
    <submittedName>
        <fullName evidence="7">Disintegrin domain-containing protein</fullName>
    </submittedName>
</protein>
<dbReference type="GO" id="GO:0006509">
    <property type="term" value="P:membrane protein ectodomain proteolysis"/>
    <property type="evidence" value="ECO:0007669"/>
    <property type="project" value="TreeGrafter"/>
</dbReference>